<dbReference type="SUPFAM" id="SSF54427">
    <property type="entry name" value="NTF2-like"/>
    <property type="match status" value="1"/>
</dbReference>
<dbReference type="Gene3D" id="3.10.450.50">
    <property type="match status" value="1"/>
</dbReference>
<sequence>MFGNRPSQASEVYSVGRYLDELVHTSEGLRLQSRRCILDGDTVLNSLIYPL</sequence>
<dbReference type="EMBL" id="JAQSIO010000011">
    <property type="protein sequence ID" value="MDD0816892.1"/>
    <property type="molecule type" value="Genomic_DNA"/>
</dbReference>
<dbReference type="InterPro" id="IPR032710">
    <property type="entry name" value="NTF2-like_dom_sf"/>
</dbReference>
<name>A0ABT5MJZ3_9BURK</name>
<dbReference type="RefSeq" id="WP_273929102.1">
    <property type="nucleotide sequence ID" value="NZ_JAQSIO010000011.1"/>
</dbReference>
<accession>A0ABT5MJZ3</accession>
<comment type="caution">
    <text evidence="1">The sequence shown here is derived from an EMBL/GenBank/DDBJ whole genome shotgun (WGS) entry which is preliminary data.</text>
</comment>
<keyword evidence="2" id="KW-1185">Reference proteome</keyword>
<evidence type="ECO:0000313" key="2">
    <source>
        <dbReference type="Proteomes" id="UP001528672"/>
    </source>
</evidence>
<evidence type="ECO:0008006" key="3">
    <source>
        <dbReference type="Google" id="ProtNLM"/>
    </source>
</evidence>
<reference evidence="1 2" key="1">
    <citation type="submission" date="2023-02" db="EMBL/GenBank/DDBJ databases">
        <title>Bacterial whole genome sequence for Curvibacter sp. HBC28.</title>
        <authorList>
            <person name="Le V."/>
            <person name="Ko S.-R."/>
            <person name="Ahn C.-Y."/>
            <person name="Oh H.-M."/>
        </authorList>
    </citation>
    <scope>NUCLEOTIDE SEQUENCE [LARGE SCALE GENOMIC DNA]</scope>
    <source>
        <strain evidence="1 2">HBC28</strain>
    </source>
</reference>
<dbReference type="Proteomes" id="UP001528672">
    <property type="component" value="Unassembled WGS sequence"/>
</dbReference>
<protein>
    <recommendedName>
        <fullName evidence="3">Salicylate hydroxylase</fullName>
    </recommendedName>
</protein>
<evidence type="ECO:0000313" key="1">
    <source>
        <dbReference type="EMBL" id="MDD0816892.1"/>
    </source>
</evidence>
<proteinExistence type="predicted"/>
<gene>
    <name evidence="1" type="ORF">PSQ39_19835</name>
</gene>
<organism evidence="1 2">
    <name type="scientific">Curvibacter microcysteis</name>
    <dbReference type="NCBI Taxonomy" id="3026419"/>
    <lineage>
        <taxon>Bacteria</taxon>
        <taxon>Pseudomonadati</taxon>
        <taxon>Pseudomonadota</taxon>
        <taxon>Betaproteobacteria</taxon>
        <taxon>Burkholderiales</taxon>
        <taxon>Comamonadaceae</taxon>
        <taxon>Curvibacter</taxon>
    </lineage>
</organism>